<keyword evidence="9 11" id="KW-0472">Membrane</keyword>
<keyword evidence="8 11" id="KW-1133">Transmembrane helix</keyword>
<dbReference type="GO" id="GO:0016020">
    <property type="term" value="C:membrane"/>
    <property type="evidence" value="ECO:0007669"/>
    <property type="project" value="UniProtKB-SubCell"/>
</dbReference>
<comment type="similarity">
    <text evidence="2">Belongs to the UDP-glycosyltransferase family.</text>
</comment>
<evidence type="ECO:0000256" key="4">
    <source>
        <dbReference type="ARBA" id="ARBA00022676"/>
    </source>
</evidence>
<dbReference type="InterPro" id="IPR035595">
    <property type="entry name" value="UDP_glycos_trans_CS"/>
</dbReference>
<evidence type="ECO:0000256" key="2">
    <source>
        <dbReference type="ARBA" id="ARBA00009995"/>
    </source>
</evidence>
<comment type="catalytic activity">
    <reaction evidence="10">
        <text>glucuronate acceptor + UDP-alpha-D-glucuronate = acceptor beta-D-glucuronoside + UDP + H(+)</text>
        <dbReference type="Rhea" id="RHEA:21032"/>
        <dbReference type="ChEBI" id="CHEBI:15378"/>
        <dbReference type="ChEBI" id="CHEBI:58052"/>
        <dbReference type="ChEBI" id="CHEBI:58223"/>
        <dbReference type="ChEBI" id="CHEBI:132367"/>
        <dbReference type="ChEBI" id="CHEBI:132368"/>
        <dbReference type="EC" id="2.4.1.17"/>
    </reaction>
</comment>
<organism evidence="12 13">
    <name type="scientific">Strongyloides stercoralis</name>
    <name type="common">Threadworm</name>
    <dbReference type="NCBI Taxonomy" id="6248"/>
    <lineage>
        <taxon>Eukaryota</taxon>
        <taxon>Metazoa</taxon>
        <taxon>Ecdysozoa</taxon>
        <taxon>Nematoda</taxon>
        <taxon>Chromadorea</taxon>
        <taxon>Rhabditida</taxon>
        <taxon>Tylenchina</taxon>
        <taxon>Panagrolaimomorpha</taxon>
        <taxon>Strongyloidoidea</taxon>
        <taxon>Strongyloididae</taxon>
        <taxon>Strongyloides</taxon>
    </lineage>
</organism>
<evidence type="ECO:0000256" key="9">
    <source>
        <dbReference type="ARBA" id="ARBA00023136"/>
    </source>
</evidence>
<protein>
    <recommendedName>
        <fullName evidence="3">glucuronosyltransferase</fullName>
        <ecNumber evidence="3">2.4.1.17</ecNumber>
    </recommendedName>
</protein>
<accession>A0AAF5D4U8</accession>
<evidence type="ECO:0000313" key="12">
    <source>
        <dbReference type="Proteomes" id="UP000035681"/>
    </source>
</evidence>
<name>A0AAF5D4U8_STRER</name>
<comment type="subcellular location">
    <subcellularLocation>
        <location evidence="1">Membrane</location>
        <topology evidence="1">Single-pass membrane protein</topology>
    </subcellularLocation>
</comment>
<evidence type="ECO:0000256" key="10">
    <source>
        <dbReference type="ARBA" id="ARBA00047475"/>
    </source>
</evidence>
<sequence length="656" mass="76090">MITVKQKDKFSATNLSTEDTTREGSKHSFYSKYAKNTIYVDGAHMLNSPTKQYILSWTKIFFLTIVLFTFIFDNEVNCNIIGYIAFFNYGLYCLSLLTFIIMIYRRSHVDEESDLIGNITFISLKTQKEIYMFLLSLQLWISIWYFYVFDNKNKGCKLSKIKNTEEYVREKFKEFICHLTVPTYYLIIVIHLFGLSHVRHMGKLADILSLSGYNVTSVYLPVEDNIKDIVVTKYGRNIKSEVKKNSTNSVNNYIEFKKNVWTQSQSNIFQIRRMTKTLSEILKKSCKEFIDDDKLTNQIKNEKFDLAISEAFDVCAIGLYHQWGIKNHITVSSGLFWSTYYSIFGLHFPVTQVPELYSDYGHEGMGLKERLLNIYFHYFGDPFLNAPFILEQELFDQKFGKGIVNLRKIVSDATFHITNTEPLLDFAHPTLAKVIEIGGFSIPKVQPLTDEWNKILNLRRHNIIVSFGTVAESYLMPDEYKESLLTAFKRMPDITFIWKYEIEDKVGNEAKNLIKKKWFPQIDLLGDKRISGFISHGGINSFSEAAYRGVPVIIVPLFSDQARNSRVVEMLGIGKQLSKFDIKNPNIVENTINEVFLKNSNYYLKAQKIKTILENKPYNSTEIFIKHVNFACKFGMQPQMRMLGEDHTLIETSIVA</sequence>
<dbReference type="InterPro" id="IPR050271">
    <property type="entry name" value="UDP-glycosyltransferase"/>
</dbReference>
<keyword evidence="5" id="KW-0808">Transferase</keyword>
<keyword evidence="6 11" id="KW-0812">Transmembrane</keyword>
<evidence type="ECO:0000256" key="6">
    <source>
        <dbReference type="ARBA" id="ARBA00022692"/>
    </source>
</evidence>
<evidence type="ECO:0000256" key="7">
    <source>
        <dbReference type="ARBA" id="ARBA00022729"/>
    </source>
</evidence>
<dbReference type="EC" id="2.4.1.17" evidence="3"/>
<evidence type="ECO:0000256" key="1">
    <source>
        <dbReference type="ARBA" id="ARBA00004167"/>
    </source>
</evidence>
<dbReference type="InterPro" id="IPR002213">
    <property type="entry name" value="UDP_glucos_trans"/>
</dbReference>
<dbReference type="AlphaFoldDB" id="A0AAF5D4U8"/>
<proteinExistence type="inferred from homology"/>
<dbReference type="GO" id="GO:0015020">
    <property type="term" value="F:glucuronosyltransferase activity"/>
    <property type="evidence" value="ECO:0007669"/>
    <property type="project" value="UniProtKB-EC"/>
</dbReference>
<keyword evidence="12" id="KW-1185">Reference proteome</keyword>
<dbReference type="WBParaSite" id="TCONS_00006754.p1">
    <property type="protein sequence ID" value="TCONS_00006754.p1"/>
    <property type="gene ID" value="XLOC_004874"/>
</dbReference>
<keyword evidence="4" id="KW-0328">Glycosyltransferase</keyword>
<dbReference type="Proteomes" id="UP000035681">
    <property type="component" value="Unplaced"/>
</dbReference>
<dbReference type="Gene3D" id="3.40.50.2000">
    <property type="entry name" value="Glycogen Phosphorylase B"/>
    <property type="match status" value="1"/>
</dbReference>
<dbReference type="PROSITE" id="PS00375">
    <property type="entry name" value="UDPGT"/>
    <property type="match status" value="1"/>
</dbReference>
<evidence type="ECO:0000256" key="5">
    <source>
        <dbReference type="ARBA" id="ARBA00022679"/>
    </source>
</evidence>
<dbReference type="SUPFAM" id="SSF53756">
    <property type="entry name" value="UDP-Glycosyltransferase/glycogen phosphorylase"/>
    <property type="match status" value="1"/>
</dbReference>
<evidence type="ECO:0000256" key="3">
    <source>
        <dbReference type="ARBA" id="ARBA00012544"/>
    </source>
</evidence>
<dbReference type="PANTHER" id="PTHR48043:SF23">
    <property type="entry name" value="UDP-GLUCURONOSYLTRANSFERASE"/>
    <property type="match status" value="1"/>
</dbReference>
<evidence type="ECO:0000256" key="8">
    <source>
        <dbReference type="ARBA" id="ARBA00022989"/>
    </source>
</evidence>
<reference evidence="13" key="1">
    <citation type="submission" date="2024-02" db="UniProtKB">
        <authorList>
            <consortium name="WormBaseParasite"/>
        </authorList>
    </citation>
    <scope>IDENTIFICATION</scope>
</reference>
<evidence type="ECO:0000313" key="13">
    <source>
        <dbReference type="WBParaSite" id="TCONS_00006754.p1"/>
    </source>
</evidence>
<dbReference type="FunFam" id="3.40.50.2000:FF:000038">
    <property type="entry name" value="UDP-GlucuronosylTransferase"/>
    <property type="match status" value="1"/>
</dbReference>
<dbReference type="PANTHER" id="PTHR48043">
    <property type="entry name" value="EG:EG0003.4 PROTEIN-RELATED"/>
    <property type="match status" value="1"/>
</dbReference>
<feature type="transmembrane region" description="Helical" evidence="11">
    <location>
        <begin position="53"/>
        <end position="72"/>
    </location>
</feature>
<dbReference type="Pfam" id="PF00201">
    <property type="entry name" value="UDPGT"/>
    <property type="match status" value="1"/>
</dbReference>
<feature type="transmembrane region" description="Helical" evidence="11">
    <location>
        <begin position="84"/>
        <end position="104"/>
    </location>
</feature>
<dbReference type="CDD" id="cd03784">
    <property type="entry name" value="GT1_Gtf-like"/>
    <property type="match status" value="1"/>
</dbReference>
<evidence type="ECO:0000256" key="11">
    <source>
        <dbReference type="SAM" id="Phobius"/>
    </source>
</evidence>
<keyword evidence="7" id="KW-0732">Signal</keyword>
<feature type="transmembrane region" description="Helical" evidence="11">
    <location>
        <begin position="130"/>
        <end position="149"/>
    </location>
</feature>